<dbReference type="RefSeq" id="WP_377177936.1">
    <property type="nucleotide sequence ID" value="NZ_JBHUJB010000035.1"/>
</dbReference>
<evidence type="ECO:0000256" key="1">
    <source>
        <dbReference type="ARBA" id="ARBA00007274"/>
    </source>
</evidence>
<evidence type="ECO:0000256" key="2">
    <source>
        <dbReference type="ARBA" id="ARBA00022679"/>
    </source>
</evidence>
<dbReference type="SMART" id="SM01266">
    <property type="entry name" value="Mac"/>
    <property type="match status" value="1"/>
</dbReference>
<dbReference type="GO" id="GO:0016746">
    <property type="term" value="F:acyltransferase activity"/>
    <property type="evidence" value="ECO:0007669"/>
    <property type="project" value="UniProtKB-KW"/>
</dbReference>
<dbReference type="InterPro" id="IPR018357">
    <property type="entry name" value="Hexapep_transf_CS"/>
</dbReference>
<evidence type="ECO:0000313" key="7">
    <source>
        <dbReference type="Proteomes" id="UP001597389"/>
    </source>
</evidence>
<evidence type="ECO:0000259" key="5">
    <source>
        <dbReference type="SMART" id="SM01266"/>
    </source>
</evidence>
<accession>A0ABW4ZBH5</accession>
<keyword evidence="4 6" id="KW-0012">Acyltransferase</keyword>
<dbReference type="Proteomes" id="UP001597389">
    <property type="component" value="Unassembled WGS sequence"/>
</dbReference>
<protein>
    <submittedName>
        <fullName evidence="6">Sugar O-acetyltransferase</fullName>
        <ecNumber evidence="6">2.3.1.-</ecNumber>
    </submittedName>
</protein>
<dbReference type="EMBL" id="JBHUJB010000035">
    <property type="protein sequence ID" value="MFD2158896.1"/>
    <property type="molecule type" value="Genomic_DNA"/>
</dbReference>
<comment type="caution">
    <text evidence="6">The sequence shown here is derived from an EMBL/GenBank/DDBJ whole genome shotgun (WGS) entry which is preliminary data.</text>
</comment>
<dbReference type="Gene3D" id="2.160.10.10">
    <property type="entry name" value="Hexapeptide repeat proteins"/>
    <property type="match status" value="1"/>
</dbReference>
<dbReference type="InterPro" id="IPR011004">
    <property type="entry name" value="Trimer_LpxA-like_sf"/>
</dbReference>
<dbReference type="SUPFAM" id="SSF51161">
    <property type="entry name" value="Trimeric LpxA-like enzymes"/>
    <property type="match status" value="1"/>
</dbReference>
<dbReference type="PANTHER" id="PTHR23416">
    <property type="entry name" value="SIALIC ACID SYNTHASE-RELATED"/>
    <property type="match status" value="1"/>
</dbReference>
<dbReference type="Pfam" id="PF12464">
    <property type="entry name" value="Mac"/>
    <property type="match status" value="1"/>
</dbReference>
<dbReference type="InterPro" id="IPR001451">
    <property type="entry name" value="Hexapep"/>
</dbReference>
<sequence>MHDDTPKEFDSSTPERLAQIARARALTLQYNQLPADDPAARSQLLKQLLGSLGSDAYIDTPFHCDYGKNIHVGANVYIGLNCTFIDNESIHIGDNTLIASAVSINTATHPIHVAERIYPTPERSSNYRTLAAPVHIGKNCWIGANATILPGVTIGDNTTIAAGSVVTKNIPANVLAMGVPCRVARSLD</sequence>
<dbReference type="InterPro" id="IPR024688">
    <property type="entry name" value="Mac_dom"/>
</dbReference>
<name>A0ABW4ZBH5_9BACT</name>
<dbReference type="PANTHER" id="PTHR23416:SF23">
    <property type="entry name" value="ACETYLTRANSFERASE C18B11.09C-RELATED"/>
    <property type="match status" value="1"/>
</dbReference>
<keyword evidence="7" id="KW-1185">Reference proteome</keyword>
<dbReference type="InterPro" id="IPR051159">
    <property type="entry name" value="Hexapeptide_acetyltransf"/>
</dbReference>
<organism evidence="6 7">
    <name type="scientific">Rubritalea tangerina</name>
    <dbReference type="NCBI Taxonomy" id="430798"/>
    <lineage>
        <taxon>Bacteria</taxon>
        <taxon>Pseudomonadati</taxon>
        <taxon>Verrucomicrobiota</taxon>
        <taxon>Verrucomicrobiia</taxon>
        <taxon>Verrucomicrobiales</taxon>
        <taxon>Rubritaleaceae</taxon>
        <taxon>Rubritalea</taxon>
    </lineage>
</organism>
<evidence type="ECO:0000256" key="3">
    <source>
        <dbReference type="ARBA" id="ARBA00022737"/>
    </source>
</evidence>
<dbReference type="Pfam" id="PF14602">
    <property type="entry name" value="Hexapep_2"/>
    <property type="match status" value="1"/>
</dbReference>
<feature type="domain" description="Maltose/galactoside acetyltransferase" evidence="5">
    <location>
        <begin position="7"/>
        <end position="54"/>
    </location>
</feature>
<proteinExistence type="inferred from homology"/>
<gene>
    <name evidence="6" type="ORF">ACFSW8_08310</name>
</gene>
<reference evidence="7" key="1">
    <citation type="journal article" date="2019" name="Int. J. Syst. Evol. Microbiol.">
        <title>The Global Catalogue of Microorganisms (GCM) 10K type strain sequencing project: providing services to taxonomists for standard genome sequencing and annotation.</title>
        <authorList>
            <consortium name="The Broad Institute Genomics Platform"/>
            <consortium name="The Broad Institute Genome Sequencing Center for Infectious Disease"/>
            <person name="Wu L."/>
            <person name="Ma J."/>
        </authorList>
    </citation>
    <scope>NUCLEOTIDE SEQUENCE [LARGE SCALE GENOMIC DNA]</scope>
    <source>
        <strain evidence="7">CCUG 57942</strain>
    </source>
</reference>
<comment type="similarity">
    <text evidence="1">Belongs to the transferase hexapeptide repeat family.</text>
</comment>
<keyword evidence="3" id="KW-0677">Repeat</keyword>
<dbReference type="Pfam" id="PF00132">
    <property type="entry name" value="Hexapep"/>
    <property type="match status" value="1"/>
</dbReference>
<keyword evidence="2 6" id="KW-0808">Transferase</keyword>
<evidence type="ECO:0000313" key="6">
    <source>
        <dbReference type="EMBL" id="MFD2158896.1"/>
    </source>
</evidence>
<dbReference type="PROSITE" id="PS00101">
    <property type="entry name" value="HEXAPEP_TRANSFERASES"/>
    <property type="match status" value="1"/>
</dbReference>
<dbReference type="EC" id="2.3.1.-" evidence="6"/>
<evidence type="ECO:0000256" key="4">
    <source>
        <dbReference type="ARBA" id="ARBA00023315"/>
    </source>
</evidence>
<dbReference type="CDD" id="cd03357">
    <property type="entry name" value="LbH_MAT_GAT"/>
    <property type="match status" value="1"/>
</dbReference>